<dbReference type="Pfam" id="PF02537">
    <property type="entry name" value="CRCB"/>
    <property type="match status" value="1"/>
</dbReference>
<evidence type="ECO:0000256" key="1">
    <source>
        <dbReference type="ARBA" id="ARBA00004651"/>
    </source>
</evidence>
<comment type="catalytic activity">
    <reaction evidence="8">
        <text>fluoride(in) = fluoride(out)</text>
        <dbReference type="Rhea" id="RHEA:76159"/>
        <dbReference type="ChEBI" id="CHEBI:17051"/>
    </reaction>
    <physiologicalReaction direction="left-to-right" evidence="8">
        <dbReference type="Rhea" id="RHEA:76160"/>
    </physiologicalReaction>
</comment>
<comment type="subcellular location">
    <subcellularLocation>
        <location evidence="1">Cell membrane</location>
        <topology evidence="1">Multi-pass membrane protein</topology>
    </subcellularLocation>
</comment>
<evidence type="ECO:0000313" key="11">
    <source>
        <dbReference type="EMBL" id="EFG81401.1"/>
    </source>
</evidence>
<dbReference type="Proteomes" id="UP000006015">
    <property type="component" value="Unassembled WGS sequence"/>
</dbReference>
<name>A0ABN0AF51_CORAM</name>
<feature type="transmembrane region" description="Helical" evidence="10">
    <location>
        <begin position="98"/>
        <end position="116"/>
    </location>
</feature>
<evidence type="ECO:0000256" key="5">
    <source>
        <dbReference type="ARBA" id="ARBA00023136"/>
    </source>
</evidence>
<evidence type="ECO:0000256" key="9">
    <source>
        <dbReference type="ARBA" id="ARBA00049940"/>
    </source>
</evidence>
<comment type="similarity">
    <text evidence="7 10">Belongs to the fluoride channel Fluc/FEX (TC 1.A.43) family.</text>
</comment>
<evidence type="ECO:0000256" key="8">
    <source>
        <dbReference type="ARBA" id="ARBA00035585"/>
    </source>
</evidence>
<evidence type="ECO:0000256" key="2">
    <source>
        <dbReference type="ARBA" id="ARBA00022475"/>
    </source>
</evidence>
<sequence>MRYRGIKIVRMRESLIVGAGAVLGAFARWGLSLAAGSLAMMAAVPHAGIWSLLLINILGAGLMGYFQPGPFWGKGVLGGFTSFSTFATATVALTALGALGHVVVTVAGCVLSYLLGDALRTPRSRVNHG</sequence>
<evidence type="ECO:0000313" key="12">
    <source>
        <dbReference type="Proteomes" id="UP000006015"/>
    </source>
</evidence>
<comment type="function">
    <text evidence="9">Fluoride-specific ion channel. Important for reducing fluoride concentration in the cell, thus reducing its toxicity.</text>
</comment>
<evidence type="ECO:0000256" key="7">
    <source>
        <dbReference type="ARBA" id="ARBA00035120"/>
    </source>
</evidence>
<dbReference type="InterPro" id="IPR003691">
    <property type="entry name" value="FluC"/>
</dbReference>
<dbReference type="NCBIfam" id="NF001101">
    <property type="entry name" value="PRK00134.1"/>
    <property type="match status" value="1"/>
</dbReference>
<organism evidence="11 12">
    <name type="scientific">Corynebacterium ammoniagenes DSM 20306</name>
    <dbReference type="NCBI Taxonomy" id="649754"/>
    <lineage>
        <taxon>Bacteria</taxon>
        <taxon>Bacillati</taxon>
        <taxon>Actinomycetota</taxon>
        <taxon>Actinomycetes</taxon>
        <taxon>Mycobacteriales</taxon>
        <taxon>Corynebacteriaceae</taxon>
        <taxon>Corynebacterium</taxon>
    </lineage>
</organism>
<feature type="transmembrane region" description="Helical" evidence="10">
    <location>
        <begin position="71"/>
        <end position="92"/>
    </location>
</feature>
<protein>
    <recommendedName>
        <fullName evidence="10">Fluoride-specific ion channel</fullName>
    </recommendedName>
</protein>
<keyword evidence="6" id="KW-0406">Ion transport</keyword>
<keyword evidence="4 10" id="KW-1133">Transmembrane helix</keyword>
<dbReference type="EMBL" id="ADNS01000009">
    <property type="protein sequence ID" value="EFG81401.1"/>
    <property type="molecule type" value="Genomic_DNA"/>
</dbReference>
<keyword evidence="5 10" id="KW-0472">Membrane</keyword>
<comment type="caution">
    <text evidence="11">The sequence shown here is derived from an EMBL/GenBank/DDBJ whole genome shotgun (WGS) entry which is preliminary data.</text>
</comment>
<evidence type="ECO:0000256" key="6">
    <source>
        <dbReference type="ARBA" id="ARBA00023303"/>
    </source>
</evidence>
<keyword evidence="12" id="KW-1185">Reference proteome</keyword>
<keyword evidence="6" id="KW-0407">Ion channel</keyword>
<gene>
    <name evidence="11" type="ORF">HMPREF0281_01172</name>
</gene>
<evidence type="ECO:0000256" key="4">
    <source>
        <dbReference type="ARBA" id="ARBA00022989"/>
    </source>
</evidence>
<evidence type="ECO:0000256" key="10">
    <source>
        <dbReference type="RuleBase" id="RU004340"/>
    </source>
</evidence>
<keyword evidence="3 10" id="KW-0812">Transmembrane</keyword>
<keyword evidence="2 10" id="KW-1003">Cell membrane</keyword>
<evidence type="ECO:0000256" key="3">
    <source>
        <dbReference type="ARBA" id="ARBA00022692"/>
    </source>
</evidence>
<proteinExistence type="inferred from homology"/>
<feature type="transmembrane region" description="Helical" evidence="10">
    <location>
        <begin position="44"/>
        <end position="64"/>
    </location>
</feature>
<accession>A0ABN0AF51</accession>
<reference evidence="11 12" key="1">
    <citation type="submission" date="2010-04" db="EMBL/GenBank/DDBJ databases">
        <authorList>
            <person name="Weinstock G."/>
            <person name="Sodergren E."/>
            <person name="Clifton S."/>
            <person name="Fulton L."/>
            <person name="Fulton B."/>
            <person name="Courtney L."/>
            <person name="Fronick C."/>
            <person name="Harrison M."/>
            <person name="Strong C."/>
            <person name="Farmer C."/>
            <person name="Delahaunty K."/>
            <person name="Markovic C."/>
            <person name="Hall O."/>
            <person name="Minx P."/>
            <person name="Tomlinson C."/>
            <person name="Mitreva M."/>
            <person name="Hou S."/>
            <person name="Wollam A."/>
            <person name="Pepin K.H."/>
            <person name="Johnson M."/>
            <person name="Bhonagiri V."/>
            <person name="Zhang X."/>
            <person name="Suruliraj S."/>
            <person name="Warren W."/>
            <person name="Chinwalla A."/>
            <person name="Mardis E.R."/>
            <person name="Wilson R.K."/>
        </authorList>
    </citation>
    <scope>NUCLEOTIDE SEQUENCE [LARGE SCALE GENOMIC DNA]</scope>
    <source>
        <strain evidence="11 12">DSM 20306</strain>
    </source>
</reference>
<keyword evidence="6" id="KW-0813">Transport</keyword>